<sequence>MTFVQDLLPVVVVVVVILAGVVAVALAFGARGTYDQIGRSDITFDREAPRSTNDLRAEVRAFVEARNERRIARGEPPLDVEAEVERRLTRQDG</sequence>
<keyword evidence="3" id="KW-1185">Reference proteome</keyword>
<protein>
    <submittedName>
        <fullName evidence="2">Uncharacterized protein</fullName>
    </submittedName>
</protein>
<evidence type="ECO:0000313" key="2">
    <source>
        <dbReference type="EMBL" id="RKQ93736.1"/>
    </source>
</evidence>
<dbReference type="EMBL" id="RBIL01000001">
    <property type="protein sequence ID" value="RKQ93736.1"/>
    <property type="molecule type" value="Genomic_DNA"/>
</dbReference>
<keyword evidence="1" id="KW-1133">Transmembrane helix</keyword>
<evidence type="ECO:0000256" key="1">
    <source>
        <dbReference type="SAM" id="Phobius"/>
    </source>
</evidence>
<keyword evidence="1" id="KW-0472">Membrane</keyword>
<dbReference type="Proteomes" id="UP000278962">
    <property type="component" value="Unassembled WGS sequence"/>
</dbReference>
<gene>
    <name evidence="2" type="ORF">C8N24_3607</name>
</gene>
<name>A0A660LHC1_9ACTN</name>
<reference evidence="2 3" key="1">
    <citation type="submission" date="2018-10" db="EMBL/GenBank/DDBJ databases">
        <title>Genomic Encyclopedia of Archaeal and Bacterial Type Strains, Phase II (KMG-II): from individual species to whole genera.</title>
        <authorList>
            <person name="Goeker M."/>
        </authorList>
    </citation>
    <scope>NUCLEOTIDE SEQUENCE [LARGE SCALE GENOMIC DNA]</scope>
    <source>
        <strain evidence="2 3">DSM 14954</strain>
    </source>
</reference>
<keyword evidence="1" id="KW-0812">Transmembrane</keyword>
<proteinExistence type="predicted"/>
<organism evidence="2 3">
    <name type="scientific">Solirubrobacter pauli</name>
    <dbReference type="NCBI Taxonomy" id="166793"/>
    <lineage>
        <taxon>Bacteria</taxon>
        <taxon>Bacillati</taxon>
        <taxon>Actinomycetota</taxon>
        <taxon>Thermoleophilia</taxon>
        <taxon>Solirubrobacterales</taxon>
        <taxon>Solirubrobacteraceae</taxon>
        <taxon>Solirubrobacter</taxon>
    </lineage>
</organism>
<evidence type="ECO:0000313" key="3">
    <source>
        <dbReference type="Proteomes" id="UP000278962"/>
    </source>
</evidence>
<dbReference type="AlphaFoldDB" id="A0A660LHC1"/>
<comment type="caution">
    <text evidence="2">The sequence shown here is derived from an EMBL/GenBank/DDBJ whole genome shotgun (WGS) entry which is preliminary data.</text>
</comment>
<feature type="transmembrane region" description="Helical" evidence="1">
    <location>
        <begin position="6"/>
        <end position="30"/>
    </location>
</feature>
<accession>A0A660LHC1</accession>